<dbReference type="PANTHER" id="PTHR36206:SF4">
    <property type="entry name" value="HYPOTHETICAL CONSERVED PROTEIN (EUROFUNG)-RELATED"/>
    <property type="match status" value="1"/>
</dbReference>
<evidence type="ECO:0000313" key="8">
    <source>
        <dbReference type="Proteomes" id="UP000235786"/>
    </source>
</evidence>
<evidence type="ECO:0000256" key="3">
    <source>
        <dbReference type="ARBA" id="ARBA00023015"/>
    </source>
</evidence>
<evidence type="ECO:0000256" key="1">
    <source>
        <dbReference type="ARBA" id="ARBA00022723"/>
    </source>
</evidence>
<feature type="non-terminal residue" evidence="7">
    <location>
        <position position="1"/>
    </location>
</feature>
<protein>
    <submittedName>
        <fullName evidence="7">Uncharacterized protein</fullName>
    </submittedName>
</protein>
<dbReference type="InterPro" id="IPR052360">
    <property type="entry name" value="Transcr_Regulatory_Proteins"/>
</dbReference>
<dbReference type="InterPro" id="IPR021858">
    <property type="entry name" value="Fun_TF"/>
</dbReference>
<dbReference type="GO" id="GO:0003677">
    <property type="term" value="F:DNA binding"/>
    <property type="evidence" value="ECO:0007669"/>
    <property type="project" value="UniProtKB-KW"/>
</dbReference>
<keyword evidence="4" id="KW-0238">DNA-binding</keyword>
<keyword evidence="8" id="KW-1185">Reference proteome</keyword>
<dbReference type="PANTHER" id="PTHR36206">
    <property type="entry name" value="ASPERCRYPTIN BIOSYNTHESIS CLUSTER-SPECIFIC TRANSCRIPTION REGULATOR ATNN-RELATED"/>
    <property type="match status" value="1"/>
</dbReference>
<gene>
    <name evidence="7" type="ORF">L207DRAFT_416101</name>
</gene>
<dbReference type="EMBL" id="KZ613938">
    <property type="protein sequence ID" value="PMD47103.1"/>
    <property type="molecule type" value="Genomic_DNA"/>
</dbReference>
<accession>A0A2J6S8K8</accession>
<evidence type="ECO:0000256" key="2">
    <source>
        <dbReference type="ARBA" id="ARBA00022833"/>
    </source>
</evidence>
<evidence type="ECO:0000313" key="7">
    <source>
        <dbReference type="EMBL" id="PMD47103.1"/>
    </source>
</evidence>
<dbReference type="GO" id="GO:0046872">
    <property type="term" value="F:metal ion binding"/>
    <property type="evidence" value="ECO:0007669"/>
    <property type="project" value="UniProtKB-KW"/>
</dbReference>
<keyword evidence="2" id="KW-0862">Zinc</keyword>
<dbReference type="OrthoDB" id="3172332at2759"/>
<dbReference type="AlphaFoldDB" id="A0A2J6S8K8"/>
<keyword evidence="6" id="KW-0539">Nucleus</keyword>
<evidence type="ECO:0000256" key="6">
    <source>
        <dbReference type="ARBA" id="ARBA00023242"/>
    </source>
</evidence>
<dbReference type="Proteomes" id="UP000235786">
    <property type="component" value="Unassembled WGS sequence"/>
</dbReference>
<dbReference type="Pfam" id="PF11951">
    <property type="entry name" value="Fungal_trans_2"/>
    <property type="match status" value="1"/>
</dbReference>
<sequence length="462" mass="52692">LSEPSEALFGNQEEWKYFQLFRSEAVGELVGFFQQPLWNRLILQACHTEVFVREAVVAISASRIARSAKAGQMGVSTNPVVARHREAALLHYGKAIRKIKDDLSMTSRGESEGASLRRVLIACLLVCCLEGMWGNSFNALAHAKSGLHLLRMWVEKNPHVKKERIGTHSPSPDVVEDEIVQAFARLDIQMLTFIDVRTAEEHAVMVDEGKDTIEKMPARFSFLEEARVYFELISRRSMHFMQVAVRALADGQKAGLDTASATQKKYAEELERWYQAFQPLYESIQRKKVVKVDIAAHLLFVNFVAMDIILATCLYTDNMCFDEHLEKFRAIVEVSKIIVAAKQSRRFSFSFDSGVTPWLSAVCKWCRDRTLQREAIQLLRAVASQEGVWDSLMIAEIGECMMKLEENGVETEDIPEEARVRLKHCNMNIADRMLTVECVRGHDEEESIERVVEVNWPFGEWI</sequence>
<evidence type="ECO:0000256" key="4">
    <source>
        <dbReference type="ARBA" id="ARBA00023125"/>
    </source>
</evidence>
<keyword evidence="3" id="KW-0805">Transcription regulation</keyword>
<organism evidence="7 8">
    <name type="scientific">Hyaloscypha variabilis (strain UAMH 11265 / GT02V1 / F)</name>
    <name type="common">Meliniomyces variabilis</name>
    <dbReference type="NCBI Taxonomy" id="1149755"/>
    <lineage>
        <taxon>Eukaryota</taxon>
        <taxon>Fungi</taxon>
        <taxon>Dikarya</taxon>
        <taxon>Ascomycota</taxon>
        <taxon>Pezizomycotina</taxon>
        <taxon>Leotiomycetes</taxon>
        <taxon>Helotiales</taxon>
        <taxon>Hyaloscyphaceae</taxon>
        <taxon>Hyaloscypha</taxon>
        <taxon>Hyaloscypha variabilis</taxon>
    </lineage>
</organism>
<reference evidence="7 8" key="1">
    <citation type="submission" date="2016-04" db="EMBL/GenBank/DDBJ databases">
        <title>A degradative enzymes factory behind the ericoid mycorrhizal symbiosis.</title>
        <authorList>
            <consortium name="DOE Joint Genome Institute"/>
            <person name="Martino E."/>
            <person name="Morin E."/>
            <person name="Grelet G."/>
            <person name="Kuo A."/>
            <person name="Kohler A."/>
            <person name="Daghino S."/>
            <person name="Barry K."/>
            <person name="Choi C."/>
            <person name="Cichocki N."/>
            <person name="Clum A."/>
            <person name="Copeland A."/>
            <person name="Hainaut M."/>
            <person name="Haridas S."/>
            <person name="Labutti K."/>
            <person name="Lindquist E."/>
            <person name="Lipzen A."/>
            <person name="Khouja H.-R."/>
            <person name="Murat C."/>
            <person name="Ohm R."/>
            <person name="Olson A."/>
            <person name="Spatafora J."/>
            <person name="Veneault-Fourrey C."/>
            <person name="Henrissat B."/>
            <person name="Grigoriev I."/>
            <person name="Martin F."/>
            <person name="Perotto S."/>
        </authorList>
    </citation>
    <scope>NUCLEOTIDE SEQUENCE [LARGE SCALE GENOMIC DNA]</scope>
    <source>
        <strain evidence="7 8">F</strain>
    </source>
</reference>
<name>A0A2J6S8K8_HYAVF</name>
<keyword evidence="1" id="KW-0479">Metal-binding</keyword>
<proteinExistence type="predicted"/>
<evidence type="ECO:0000256" key="5">
    <source>
        <dbReference type="ARBA" id="ARBA00023163"/>
    </source>
</evidence>
<keyword evidence="5" id="KW-0804">Transcription</keyword>